<dbReference type="Gene3D" id="2.60.120.1440">
    <property type="match status" value="1"/>
</dbReference>
<feature type="transmembrane region" description="Helical" evidence="1">
    <location>
        <begin position="78"/>
        <end position="96"/>
    </location>
</feature>
<comment type="caution">
    <text evidence="4">The sequence shown here is derived from an EMBL/GenBank/DDBJ whole genome shotgun (WGS) entry which is preliminary data.</text>
</comment>
<evidence type="ECO:0000259" key="3">
    <source>
        <dbReference type="Pfam" id="PF16344"/>
    </source>
</evidence>
<accession>A0ABP8C6K2</accession>
<dbReference type="Pfam" id="PF16344">
    <property type="entry name" value="FecR_C"/>
    <property type="match status" value="1"/>
</dbReference>
<dbReference type="InterPro" id="IPR032508">
    <property type="entry name" value="FecR_C"/>
</dbReference>
<dbReference type="EMBL" id="BAABCA010000003">
    <property type="protein sequence ID" value="GAA4234637.1"/>
    <property type="molecule type" value="Genomic_DNA"/>
</dbReference>
<protein>
    <submittedName>
        <fullName evidence="4">DUF4974 domain-containing protein</fullName>
    </submittedName>
</protein>
<dbReference type="PANTHER" id="PTHR30273:SF2">
    <property type="entry name" value="PROTEIN FECR"/>
    <property type="match status" value="1"/>
</dbReference>
<keyword evidence="5" id="KW-1185">Reference proteome</keyword>
<keyword evidence="1" id="KW-0472">Membrane</keyword>
<dbReference type="RefSeq" id="WP_344787482.1">
    <property type="nucleotide sequence ID" value="NZ_BAABCA010000003.1"/>
</dbReference>
<evidence type="ECO:0000259" key="2">
    <source>
        <dbReference type="Pfam" id="PF04773"/>
    </source>
</evidence>
<dbReference type="Proteomes" id="UP001501496">
    <property type="component" value="Unassembled WGS sequence"/>
</dbReference>
<evidence type="ECO:0000313" key="4">
    <source>
        <dbReference type="EMBL" id="GAA4234637.1"/>
    </source>
</evidence>
<dbReference type="PIRSF" id="PIRSF018266">
    <property type="entry name" value="FecR"/>
    <property type="match status" value="1"/>
</dbReference>
<feature type="domain" description="FecR protein" evidence="2">
    <location>
        <begin position="168"/>
        <end position="265"/>
    </location>
</feature>
<keyword evidence="1" id="KW-1133">Transmembrane helix</keyword>
<organism evidence="4 5">
    <name type="scientific">Postechiella marina</name>
    <dbReference type="NCBI Taxonomy" id="943941"/>
    <lineage>
        <taxon>Bacteria</taxon>
        <taxon>Pseudomonadati</taxon>
        <taxon>Bacteroidota</taxon>
        <taxon>Flavobacteriia</taxon>
        <taxon>Flavobacteriales</taxon>
        <taxon>Flavobacteriaceae</taxon>
        <taxon>Postechiella</taxon>
    </lineage>
</organism>
<reference evidence="5" key="1">
    <citation type="journal article" date="2019" name="Int. J. Syst. Evol. Microbiol.">
        <title>The Global Catalogue of Microorganisms (GCM) 10K type strain sequencing project: providing services to taxonomists for standard genome sequencing and annotation.</title>
        <authorList>
            <consortium name="The Broad Institute Genomics Platform"/>
            <consortium name="The Broad Institute Genome Sequencing Center for Infectious Disease"/>
            <person name="Wu L."/>
            <person name="Ma J."/>
        </authorList>
    </citation>
    <scope>NUCLEOTIDE SEQUENCE [LARGE SCALE GENOMIC DNA]</scope>
    <source>
        <strain evidence="5">JCM 17630</strain>
    </source>
</reference>
<gene>
    <name evidence="4" type="ORF">GCM10022291_14530</name>
</gene>
<dbReference type="InterPro" id="IPR006860">
    <property type="entry name" value="FecR"/>
</dbReference>
<name>A0ABP8C6K2_9FLAO</name>
<keyword evidence="1" id="KW-0812">Transmembrane</keyword>
<dbReference type="Pfam" id="PF04773">
    <property type="entry name" value="FecR"/>
    <property type="match status" value="1"/>
</dbReference>
<feature type="domain" description="Protein FecR C-terminal" evidence="3">
    <location>
        <begin position="309"/>
        <end position="377"/>
    </location>
</feature>
<proteinExistence type="predicted"/>
<evidence type="ECO:0000256" key="1">
    <source>
        <dbReference type="SAM" id="Phobius"/>
    </source>
</evidence>
<dbReference type="InterPro" id="IPR012373">
    <property type="entry name" value="Ferrdict_sens_TM"/>
</dbReference>
<dbReference type="PANTHER" id="PTHR30273">
    <property type="entry name" value="PERIPLASMIC SIGNAL SENSOR AND SIGMA FACTOR ACTIVATOR FECR-RELATED"/>
    <property type="match status" value="1"/>
</dbReference>
<sequence>MKNLISKLLSDSITEEEKKELRIWLKNPKNQKAFNTQVRHAYTLNLLYNKIDEEEAYNKVFNTIKQQNKPILLYKRNYIKYAAAIVLFMAVGYFYLNQNSLNKGNITISDTNIKVGTDKATLTLEDGTNIFLEKDKNYISNNVESNGKALTYKTKNNTKQDIAYNYLTVPRGGQYNVTLADGTKVWLNSESQLKYPVHFIEGQTRQTELVYGEAYFDVSPSTNHNGAKFKVLTNKQEVEVLGTEFNIKAYKNDNTTYTTLIEGSVAINKANNNKLLTPNQQAIVLNNDETISVSNIDVYNEISWKEGVFSFKNKPLKDIMNTLSRWYNIEFIFKNKALENDLFGGVFDKSQNISEVLNMIQNTGNVSFKLEKGKIMIE</sequence>
<dbReference type="Gene3D" id="3.55.50.30">
    <property type="match status" value="1"/>
</dbReference>
<evidence type="ECO:0000313" key="5">
    <source>
        <dbReference type="Proteomes" id="UP001501496"/>
    </source>
</evidence>